<feature type="transmembrane region" description="Helical" evidence="7">
    <location>
        <begin position="92"/>
        <end position="113"/>
    </location>
</feature>
<keyword evidence="3" id="KW-1003">Cell membrane</keyword>
<comment type="similarity">
    <text evidence="7">Belongs to the binding-protein-dependent transport system permease family.</text>
</comment>
<comment type="caution">
    <text evidence="9">The sequence shown here is derived from an EMBL/GenBank/DDBJ whole genome shotgun (WGS) entry which is preliminary data.</text>
</comment>
<dbReference type="Proteomes" id="UP000267081">
    <property type="component" value="Unassembled WGS sequence"/>
</dbReference>
<evidence type="ECO:0000313" key="10">
    <source>
        <dbReference type="Proteomes" id="UP000267081"/>
    </source>
</evidence>
<evidence type="ECO:0000256" key="3">
    <source>
        <dbReference type="ARBA" id="ARBA00022475"/>
    </source>
</evidence>
<evidence type="ECO:0000256" key="7">
    <source>
        <dbReference type="RuleBase" id="RU363032"/>
    </source>
</evidence>
<dbReference type="PANTHER" id="PTHR43227:SF11">
    <property type="entry name" value="BLL4140 PROTEIN"/>
    <property type="match status" value="1"/>
</dbReference>
<dbReference type="PROSITE" id="PS50928">
    <property type="entry name" value="ABC_TM1"/>
    <property type="match status" value="1"/>
</dbReference>
<evidence type="ECO:0000256" key="4">
    <source>
        <dbReference type="ARBA" id="ARBA00022692"/>
    </source>
</evidence>
<feature type="transmembrane region" description="Helical" evidence="7">
    <location>
        <begin position="125"/>
        <end position="145"/>
    </location>
</feature>
<evidence type="ECO:0000256" key="6">
    <source>
        <dbReference type="ARBA" id="ARBA00023136"/>
    </source>
</evidence>
<dbReference type="InterPro" id="IPR000515">
    <property type="entry name" value="MetI-like"/>
</dbReference>
<dbReference type="SUPFAM" id="SSF161098">
    <property type="entry name" value="MetI-like"/>
    <property type="match status" value="1"/>
</dbReference>
<dbReference type="GO" id="GO:0055085">
    <property type="term" value="P:transmembrane transport"/>
    <property type="evidence" value="ECO:0007669"/>
    <property type="project" value="InterPro"/>
</dbReference>
<protein>
    <submittedName>
        <fullName evidence="9">Sugar ABC transporter permease</fullName>
    </submittedName>
</protein>
<keyword evidence="10" id="KW-1185">Reference proteome</keyword>
<dbReference type="OrthoDB" id="34224at2"/>
<dbReference type="PANTHER" id="PTHR43227">
    <property type="entry name" value="BLL4140 PROTEIN"/>
    <property type="match status" value="1"/>
</dbReference>
<feature type="transmembrane region" description="Helical" evidence="7">
    <location>
        <begin position="178"/>
        <end position="199"/>
    </location>
</feature>
<dbReference type="InterPro" id="IPR050809">
    <property type="entry name" value="UgpAE/MalFG_permease"/>
</dbReference>
<dbReference type="EMBL" id="RSEC01000048">
    <property type="protein sequence ID" value="RSD16404.1"/>
    <property type="molecule type" value="Genomic_DNA"/>
</dbReference>
<dbReference type="GO" id="GO:0005886">
    <property type="term" value="C:plasma membrane"/>
    <property type="evidence" value="ECO:0007669"/>
    <property type="project" value="UniProtKB-SubCell"/>
</dbReference>
<dbReference type="AlphaFoldDB" id="A0A427T7Q4"/>
<keyword evidence="5 7" id="KW-1133">Transmembrane helix</keyword>
<evidence type="ECO:0000259" key="8">
    <source>
        <dbReference type="PROSITE" id="PS50928"/>
    </source>
</evidence>
<feature type="transmembrane region" description="Helical" evidence="7">
    <location>
        <begin position="232"/>
        <end position="255"/>
    </location>
</feature>
<keyword evidence="6 7" id="KW-0472">Membrane</keyword>
<sequence>MATLTTTTAARAQGARAAGGAHLRRKRRLFWPFAAPALVLYLAFLVLPTIGTVVLSFTSWAGAGDTPKPNGVTNYTQMWASDSFQYAFRNTLVYVFAGGVGTFALAFLFTMVLRDMRGGKVVRAILFFPNIVAPVALGMFLGFVFKYQPGKQGLANYVLEHAGADAAKFLAPANVTGVVTASLIWASSGFYITILMAAVDRIPPYLYEDAELGGASPWQKFRNITLPMTWDVVGVAGVLWTINALKIFELVFVLAGPGTYAPPNQAWTLGIYVFDRTFGSNGTPDFGAACACAVAMIALVSILVVLLRRVMRRDAIQF</sequence>
<dbReference type="Gene3D" id="1.10.3720.10">
    <property type="entry name" value="MetI-like"/>
    <property type="match status" value="1"/>
</dbReference>
<keyword evidence="4 7" id="KW-0812">Transmembrane</keyword>
<proteinExistence type="inferred from homology"/>
<reference evidence="9 10" key="1">
    <citation type="submission" date="2018-12" db="EMBL/GenBank/DDBJ databases">
        <title>Amycolatopsis eburnea sp. nov. actinomycete associate with arbuscular mycorrhiza fungal spore.</title>
        <authorList>
            <person name="Lumyong S."/>
            <person name="Chaiya L."/>
        </authorList>
    </citation>
    <scope>NUCLEOTIDE SEQUENCE [LARGE SCALE GENOMIC DNA]</scope>
    <source>
        <strain evidence="9 10">GLM-1</strain>
    </source>
</reference>
<accession>A0A427T7Q4</accession>
<evidence type="ECO:0000313" key="9">
    <source>
        <dbReference type="EMBL" id="RSD16404.1"/>
    </source>
</evidence>
<organism evidence="9 10">
    <name type="scientific">Amycolatopsis eburnea</name>
    <dbReference type="NCBI Taxonomy" id="2267691"/>
    <lineage>
        <taxon>Bacteria</taxon>
        <taxon>Bacillati</taxon>
        <taxon>Actinomycetota</taxon>
        <taxon>Actinomycetes</taxon>
        <taxon>Pseudonocardiales</taxon>
        <taxon>Pseudonocardiaceae</taxon>
        <taxon>Amycolatopsis</taxon>
    </lineage>
</organism>
<feature type="transmembrane region" description="Helical" evidence="7">
    <location>
        <begin position="29"/>
        <end position="50"/>
    </location>
</feature>
<dbReference type="CDD" id="cd06261">
    <property type="entry name" value="TM_PBP2"/>
    <property type="match status" value="1"/>
</dbReference>
<evidence type="ECO:0000256" key="1">
    <source>
        <dbReference type="ARBA" id="ARBA00004651"/>
    </source>
</evidence>
<feature type="domain" description="ABC transmembrane type-1" evidence="8">
    <location>
        <begin position="88"/>
        <end position="307"/>
    </location>
</feature>
<evidence type="ECO:0000256" key="2">
    <source>
        <dbReference type="ARBA" id="ARBA00022448"/>
    </source>
</evidence>
<gene>
    <name evidence="9" type="ORF">EIY87_22430</name>
</gene>
<comment type="subcellular location">
    <subcellularLocation>
        <location evidence="1 7">Cell membrane</location>
        <topology evidence="1 7">Multi-pass membrane protein</topology>
    </subcellularLocation>
</comment>
<feature type="transmembrane region" description="Helical" evidence="7">
    <location>
        <begin position="286"/>
        <end position="307"/>
    </location>
</feature>
<dbReference type="InterPro" id="IPR035906">
    <property type="entry name" value="MetI-like_sf"/>
</dbReference>
<dbReference type="RefSeq" id="WP_125311354.1">
    <property type="nucleotide sequence ID" value="NZ_RSEC01000048.1"/>
</dbReference>
<keyword evidence="2 7" id="KW-0813">Transport</keyword>
<evidence type="ECO:0000256" key="5">
    <source>
        <dbReference type="ARBA" id="ARBA00022989"/>
    </source>
</evidence>
<name>A0A427T7Q4_9PSEU</name>
<dbReference type="Pfam" id="PF00528">
    <property type="entry name" value="BPD_transp_1"/>
    <property type="match status" value="1"/>
</dbReference>